<keyword evidence="1" id="KW-0732">Signal</keyword>
<gene>
    <name evidence="2" type="ORF">RY831_23435</name>
</gene>
<evidence type="ECO:0000313" key="2">
    <source>
        <dbReference type="EMBL" id="MEC4722124.1"/>
    </source>
</evidence>
<feature type="signal peptide" evidence="1">
    <location>
        <begin position="1"/>
        <end position="18"/>
    </location>
</feature>
<accession>A0ABU6JEP4</accession>
<dbReference type="Proteomes" id="UP001352263">
    <property type="component" value="Unassembled WGS sequence"/>
</dbReference>
<evidence type="ECO:0000313" key="3">
    <source>
        <dbReference type="Proteomes" id="UP001352263"/>
    </source>
</evidence>
<dbReference type="Pfam" id="PF07813">
    <property type="entry name" value="LTXXQ"/>
    <property type="match status" value="1"/>
</dbReference>
<name>A0ABU6JEP4_9BURK</name>
<dbReference type="InterPro" id="IPR012899">
    <property type="entry name" value="LTXXQ"/>
</dbReference>
<protein>
    <submittedName>
        <fullName evidence="2">Spy/CpxP family protein refolding chaperone</fullName>
    </submittedName>
</protein>
<comment type="caution">
    <text evidence="2">The sequence shown here is derived from an EMBL/GenBank/DDBJ whole genome shotgun (WGS) entry which is preliminary data.</text>
</comment>
<keyword evidence="3" id="KW-1185">Reference proteome</keyword>
<dbReference type="EMBL" id="JAWIIV010000026">
    <property type="protein sequence ID" value="MEC4722124.1"/>
    <property type="molecule type" value="Genomic_DNA"/>
</dbReference>
<sequence>MNASLLAVSLLLAAPAFAQHFHQSAPHGAQGHAQHQHGSSVYAGMENRAIKALSKQQIDDIRAGKGMSLALPAELNGYPGPLHALELADALDLSEEQKIKIQELFAQMQMEAKRLGEQLITQEYELDRLFKDRKATLESVQQLAAKAALAHAELRTAHLNYHLKMTEVLTAKQVAKYNQLRGYR</sequence>
<organism evidence="2 3">
    <name type="scientific">Noviherbaspirillum album</name>
    <dbReference type="NCBI Taxonomy" id="3080276"/>
    <lineage>
        <taxon>Bacteria</taxon>
        <taxon>Pseudomonadati</taxon>
        <taxon>Pseudomonadota</taxon>
        <taxon>Betaproteobacteria</taxon>
        <taxon>Burkholderiales</taxon>
        <taxon>Oxalobacteraceae</taxon>
        <taxon>Noviherbaspirillum</taxon>
    </lineage>
</organism>
<evidence type="ECO:0000256" key="1">
    <source>
        <dbReference type="SAM" id="SignalP"/>
    </source>
</evidence>
<dbReference type="RefSeq" id="WP_326508803.1">
    <property type="nucleotide sequence ID" value="NZ_JAWIIV010000026.1"/>
</dbReference>
<reference evidence="2 3" key="1">
    <citation type="submission" date="2023-10" db="EMBL/GenBank/DDBJ databases">
        <title>Noviherbaspirillum sp. CPCC 100848 genome assembly.</title>
        <authorList>
            <person name="Li X.Y."/>
            <person name="Fang X.M."/>
        </authorList>
    </citation>
    <scope>NUCLEOTIDE SEQUENCE [LARGE SCALE GENOMIC DNA]</scope>
    <source>
        <strain evidence="2 3">CPCC 100848</strain>
    </source>
</reference>
<proteinExistence type="predicted"/>
<feature type="chain" id="PRO_5046001501" evidence="1">
    <location>
        <begin position="19"/>
        <end position="184"/>
    </location>
</feature>
<dbReference type="Gene3D" id="1.20.120.1490">
    <property type="match status" value="1"/>
</dbReference>